<dbReference type="AlphaFoldDB" id="A0A5S9F3S9"/>
<gene>
    <name evidence="2" type="ORF">UABAM_02932</name>
</gene>
<dbReference type="EMBL" id="AP019860">
    <property type="protein sequence ID" value="BBM84571.1"/>
    <property type="molecule type" value="Genomic_DNA"/>
</dbReference>
<dbReference type="Proteomes" id="UP000326354">
    <property type="component" value="Chromosome"/>
</dbReference>
<sequence>MSKNFWVQKQITVSNENIMLLHITTKNVRITGTDSDGCIVLKDLSELSIQENRKPKNVILSLGNVQEVCSAFIGTLIDIMDKFSLYGGILLLVDVPTVAKDVFARCGVSSILSTFSYSCEQKAIEDLPRVRELDFGSCL</sequence>
<dbReference type="Gene3D" id="3.30.750.24">
    <property type="entry name" value="STAS domain"/>
    <property type="match status" value="1"/>
</dbReference>
<evidence type="ECO:0000313" key="2">
    <source>
        <dbReference type="EMBL" id="BBM84571.1"/>
    </source>
</evidence>
<dbReference type="InterPro" id="IPR002645">
    <property type="entry name" value="STAS_dom"/>
</dbReference>
<name>A0A5S9F3S9_UABAM</name>
<dbReference type="KEGG" id="uam:UABAM_02932"/>
<accession>A0A5S9F3S9</accession>
<keyword evidence="3" id="KW-1185">Reference proteome</keyword>
<dbReference type="InterPro" id="IPR036513">
    <property type="entry name" value="STAS_dom_sf"/>
</dbReference>
<feature type="domain" description="STAS" evidence="1">
    <location>
        <begin position="51"/>
        <end position="115"/>
    </location>
</feature>
<evidence type="ECO:0000313" key="3">
    <source>
        <dbReference type="Proteomes" id="UP000326354"/>
    </source>
</evidence>
<dbReference type="RefSeq" id="WP_151968717.1">
    <property type="nucleotide sequence ID" value="NZ_AP019860.1"/>
</dbReference>
<dbReference type="SUPFAM" id="SSF52091">
    <property type="entry name" value="SpoIIaa-like"/>
    <property type="match status" value="1"/>
</dbReference>
<organism evidence="2 3">
    <name type="scientific">Uabimicrobium amorphum</name>
    <dbReference type="NCBI Taxonomy" id="2596890"/>
    <lineage>
        <taxon>Bacteria</taxon>
        <taxon>Pseudomonadati</taxon>
        <taxon>Planctomycetota</taxon>
        <taxon>Candidatus Uabimicrobiia</taxon>
        <taxon>Candidatus Uabimicrobiales</taxon>
        <taxon>Candidatus Uabimicrobiaceae</taxon>
        <taxon>Candidatus Uabimicrobium</taxon>
    </lineage>
</organism>
<evidence type="ECO:0000259" key="1">
    <source>
        <dbReference type="Pfam" id="PF01740"/>
    </source>
</evidence>
<protein>
    <recommendedName>
        <fullName evidence="1">STAS domain-containing protein</fullName>
    </recommendedName>
</protein>
<proteinExistence type="predicted"/>
<reference evidence="2 3" key="1">
    <citation type="submission" date="2019-08" db="EMBL/GenBank/DDBJ databases">
        <title>Complete genome sequence of Candidatus Uab amorphum.</title>
        <authorList>
            <person name="Shiratori T."/>
            <person name="Suzuki S."/>
            <person name="Kakizawa Y."/>
            <person name="Ishida K."/>
        </authorList>
    </citation>
    <scope>NUCLEOTIDE SEQUENCE [LARGE SCALE GENOMIC DNA]</scope>
    <source>
        <strain evidence="2 3">SRT547</strain>
    </source>
</reference>
<dbReference type="Pfam" id="PF01740">
    <property type="entry name" value="STAS"/>
    <property type="match status" value="1"/>
</dbReference>